<accession>A0ABM8XDX4</accession>
<comment type="similarity">
    <text evidence="2 10">Belongs to the purine nucleoside phosphorylase YfiH/LACC1 family.</text>
</comment>
<dbReference type="GO" id="GO:0016491">
    <property type="term" value="F:oxidoreductase activity"/>
    <property type="evidence" value="ECO:0007669"/>
    <property type="project" value="UniProtKB-KW"/>
</dbReference>
<evidence type="ECO:0000313" key="11">
    <source>
        <dbReference type="EMBL" id="CAG9178249.1"/>
    </source>
</evidence>
<dbReference type="InterPro" id="IPR003730">
    <property type="entry name" value="Cu_polyphenol_OxRdtase"/>
</dbReference>
<reference evidence="11 12" key="1">
    <citation type="submission" date="2021-08" db="EMBL/GenBank/DDBJ databases">
        <authorList>
            <person name="Peeters C."/>
        </authorList>
    </citation>
    <scope>NUCLEOTIDE SEQUENCE [LARGE SCALE GENOMIC DNA]</scope>
    <source>
        <strain evidence="11 12">LMG 23994</strain>
    </source>
</reference>
<keyword evidence="11" id="KW-0560">Oxidoreductase</keyword>
<keyword evidence="12" id="KW-1185">Reference proteome</keyword>
<dbReference type="Gene3D" id="3.60.140.10">
    <property type="entry name" value="CNF1/YfiH-like putative cysteine hydrolases"/>
    <property type="match status" value="1"/>
</dbReference>
<evidence type="ECO:0000313" key="12">
    <source>
        <dbReference type="Proteomes" id="UP000701702"/>
    </source>
</evidence>
<keyword evidence="3" id="KW-0808">Transferase</keyword>
<comment type="catalytic activity">
    <reaction evidence="7">
        <text>adenosine + H2O + H(+) = inosine + NH4(+)</text>
        <dbReference type="Rhea" id="RHEA:24408"/>
        <dbReference type="ChEBI" id="CHEBI:15377"/>
        <dbReference type="ChEBI" id="CHEBI:15378"/>
        <dbReference type="ChEBI" id="CHEBI:16335"/>
        <dbReference type="ChEBI" id="CHEBI:17596"/>
        <dbReference type="ChEBI" id="CHEBI:28938"/>
        <dbReference type="EC" id="3.5.4.4"/>
    </reaction>
    <physiologicalReaction direction="left-to-right" evidence="7">
        <dbReference type="Rhea" id="RHEA:24409"/>
    </physiologicalReaction>
</comment>
<evidence type="ECO:0000256" key="2">
    <source>
        <dbReference type="ARBA" id="ARBA00007353"/>
    </source>
</evidence>
<proteinExistence type="inferred from homology"/>
<dbReference type="RefSeq" id="WP_224004577.1">
    <property type="nucleotide sequence ID" value="NZ_CAJZAF010000021.1"/>
</dbReference>
<evidence type="ECO:0000256" key="9">
    <source>
        <dbReference type="ARBA" id="ARBA00049893"/>
    </source>
</evidence>
<dbReference type="Pfam" id="PF02578">
    <property type="entry name" value="Cu-oxidase_4"/>
    <property type="match status" value="1"/>
</dbReference>
<name>A0ABM8XDX4_9BURK</name>
<protein>
    <recommendedName>
        <fullName evidence="10">Purine nucleoside phosphorylase</fullName>
    </recommendedName>
</protein>
<keyword evidence="4" id="KW-0479">Metal-binding</keyword>
<dbReference type="Proteomes" id="UP000701702">
    <property type="component" value="Unassembled WGS sequence"/>
</dbReference>
<evidence type="ECO:0000256" key="4">
    <source>
        <dbReference type="ARBA" id="ARBA00022723"/>
    </source>
</evidence>
<comment type="caution">
    <text evidence="11">The sequence shown here is derived from an EMBL/GenBank/DDBJ whole genome shotgun (WGS) entry which is preliminary data.</text>
</comment>
<comment type="catalytic activity">
    <reaction evidence="8">
        <text>adenosine + phosphate = alpha-D-ribose 1-phosphate + adenine</text>
        <dbReference type="Rhea" id="RHEA:27642"/>
        <dbReference type="ChEBI" id="CHEBI:16335"/>
        <dbReference type="ChEBI" id="CHEBI:16708"/>
        <dbReference type="ChEBI" id="CHEBI:43474"/>
        <dbReference type="ChEBI" id="CHEBI:57720"/>
        <dbReference type="EC" id="2.4.2.1"/>
    </reaction>
    <physiologicalReaction direction="left-to-right" evidence="8">
        <dbReference type="Rhea" id="RHEA:27643"/>
    </physiologicalReaction>
</comment>
<gene>
    <name evidence="11" type="primary">yfiH</name>
    <name evidence="11" type="ORF">LMG23994_03856</name>
</gene>
<dbReference type="InterPro" id="IPR038371">
    <property type="entry name" value="Cu_polyphenol_OxRdtase_sf"/>
</dbReference>
<keyword evidence="6" id="KW-0862">Zinc</keyword>
<evidence type="ECO:0000256" key="7">
    <source>
        <dbReference type="ARBA" id="ARBA00047989"/>
    </source>
</evidence>
<dbReference type="NCBIfam" id="TIGR00726">
    <property type="entry name" value="peptidoglycan editing factor PgeF"/>
    <property type="match status" value="1"/>
</dbReference>
<evidence type="ECO:0000256" key="5">
    <source>
        <dbReference type="ARBA" id="ARBA00022801"/>
    </source>
</evidence>
<evidence type="ECO:0000256" key="10">
    <source>
        <dbReference type="RuleBase" id="RU361274"/>
    </source>
</evidence>
<dbReference type="CDD" id="cd16833">
    <property type="entry name" value="YfiH"/>
    <property type="match status" value="1"/>
</dbReference>
<dbReference type="SUPFAM" id="SSF64438">
    <property type="entry name" value="CNF1/YfiH-like putative cysteine hydrolases"/>
    <property type="match status" value="1"/>
</dbReference>
<dbReference type="PANTHER" id="PTHR30616">
    <property type="entry name" value="UNCHARACTERIZED PROTEIN YFIH"/>
    <property type="match status" value="1"/>
</dbReference>
<comment type="catalytic activity">
    <reaction evidence="1">
        <text>inosine + phosphate = alpha-D-ribose 1-phosphate + hypoxanthine</text>
        <dbReference type="Rhea" id="RHEA:27646"/>
        <dbReference type="ChEBI" id="CHEBI:17368"/>
        <dbReference type="ChEBI" id="CHEBI:17596"/>
        <dbReference type="ChEBI" id="CHEBI:43474"/>
        <dbReference type="ChEBI" id="CHEBI:57720"/>
        <dbReference type="EC" id="2.4.2.1"/>
    </reaction>
    <physiologicalReaction direction="left-to-right" evidence="1">
        <dbReference type="Rhea" id="RHEA:27647"/>
    </physiologicalReaction>
</comment>
<evidence type="ECO:0000256" key="8">
    <source>
        <dbReference type="ARBA" id="ARBA00048968"/>
    </source>
</evidence>
<organism evidence="11 12">
    <name type="scientific">Cupriavidus pinatubonensis</name>
    <dbReference type="NCBI Taxonomy" id="248026"/>
    <lineage>
        <taxon>Bacteria</taxon>
        <taxon>Pseudomonadati</taxon>
        <taxon>Pseudomonadota</taxon>
        <taxon>Betaproteobacteria</taxon>
        <taxon>Burkholderiales</taxon>
        <taxon>Burkholderiaceae</taxon>
        <taxon>Cupriavidus</taxon>
    </lineage>
</organism>
<dbReference type="EMBL" id="CAJZAF010000021">
    <property type="protein sequence ID" value="CAG9178249.1"/>
    <property type="molecule type" value="Genomic_DNA"/>
</dbReference>
<dbReference type="PANTHER" id="PTHR30616:SF2">
    <property type="entry name" value="PURINE NUCLEOSIDE PHOSPHORYLASE LACC1"/>
    <property type="match status" value="1"/>
</dbReference>
<keyword evidence="5" id="KW-0378">Hydrolase</keyword>
<evidence type="ECO:0000256" key="3">
    <source>
        <dbReference type="ARBA" id="ARBA00022679"/>
    </source>
</evidence>
<evidence type="ECO:0000256" key="1">
    <source>
        <dbReference type="ARBA" id="ARBA00000553"/>
    </source>
</evidence>
<comment type="catalytic activity">
    <reaction evidence="9">
        <text>S-methyl-5'-thioadenosine + phosphate = 5-(methylsulfanyl)-alpha-D-ribose 1-phosphate + adenine</text>
        <dbReference type="Rhea" id="RHEA:11852"/>
        <dbReference type="ChEBI" id="CHEBI:16708"/>
        <dbReference type="ChEBI" id="CHEBI:17509"/>
        <dbReference type="ChEBI" id="CHEBI:43474"/>
        <dbReference type="ChEBI" id="CHEBI:58533"/>
        <dbReference type="EC" id="2.4.2.28"/>
    </reaction>
    <physiologicalReaction direction="left-to-right" evidence="9">
        <dbReference type="Rhea" id="RHEA:11853"/>
    </physiologicalReaction>
</comment>
<evidence type="ECO:0000256" key="6">
    <source>
        <dbReference type="ARBA" id="ARBA00022833"/>
    </source>
</evidence>
<sequence length="265" mass="27763">MTTDTAWLRPDWPAPASVRALSTTRAGGVSRGPYGLDGGAPGGLNLGTHVGDDASHVAENRTRLAAHLPAMPLWLEQVHGCAVATVDHLAEPDAMPPRADASVAAVPGQVCAVMTADCLPVLLCDAEGTVVGAAHAGWRGLCNGVIEAALARMQAARGMPSTRWLAWLGPAIGPDAFEVGAEVRQAFLEQARAGEHAAVEAAFRAGAEGKYMADIYALARTRLARAGCTDIYGGDACTVSDSQRFYSYRRDGVTGRMASLVWLER</sequence>
<dbReference type="InterPro" id="IPR011324">
    <property type="entry name" value="Cytotoxic_necrot_fac-like_cat"/>
</dbReference>